<dbReference type="PANTHER" id="PTHR12072">
    <property type="entry name" value="CWF19, CELL CYCLE CONTROL PROTEIN"/>
    <property type="match status" value="1"/>
</dbReference>
<evidence type="ECO:0000259" key="3">
    <source>
        <dbReference type="Pfam" id="PF04677"/>
    </source>
</evidence>
<gene>
    <name evidence="4" type="ORF">PRZ48_010743</name>
</gene>
<dbReference type="EMBL" id="JAXOVC010000008">
    <property type="protein sequence ID" value="KAK4498087.1"/>
    <property type="molecule type" value="Genomic_DNA"/>
</dbReference>
<dbReference type="Proteomes" id="UP001305779">
    <property type="component" value="Unassembled WGS sequence"/>
</dbReference>
<protein>
    <submittedName>
        <fullName evidence="4">Uncharacterized protein</fullName>
    </submittedName>
</protein>
<reference evidence="4 5" key="1">
    <citation type="journal article" date="2023" name="G3 (Bethesda)">
        <title>A chromosome-level genome assembly of Zasmidium syzygii isolated from banana leaves.</title>
        <authorList>
            <person name="van Westerhoven A.C."/>
            <person name="Mehrabi R."/>
            <person name="Talebi R."/>
            <person name="Steentjes M.B.F."/>
            <person name="Corcolon B."/>
            <person name="Chong P.A."/>
            <person name="Kema G.H.J."/>
            <person name="Seidl M.F."/>
        </authorList>
    </citation>
    <scope>NUCLEOTIDE SEQUENCE [LARGE SCALE GENOMIC DNA]</scope>
    <source>
        <strain evidence="4 5">P124</strain>
    </source>
</reference>
<feature type="region of interest" description="Disordered" evidence="1">
    <location>
        <begin position="269"/>
        <end position="300"/>
    </location>
</feature>
<comment type="caution">
    <text evidence="4">The sequence shown here is derived from an EMBL/GenBank/DDBJ whole genome shotgun (WGS) entry which is preliminary data.</text>
</comment>
<dbReference type="CDD" id="cd07380">
    <property type="entry name" value="MPP_CWF19_N"/>
    <property type="match status" value="1"/>
</dbReference>
<name>A0ABR0E9J5_ZASCE</name>
<feature type="domain" description="Cwf19-like C-terminal" evidence="3">
    <location>
        <begin position="296"/>
        <end position="433"/>
    </location>
</feature>
<evidence type="ECO:0000313" key="4">
    <source>
        <dbReference type="EMBL" id="KAK4498087.1"/>
    </source>
</evidence>
<keyword evidence="5" id="KW-1185">Reference proteome</keyword>
<accession>A0ABR0E9J5</accession>
<feature type="compositionally biased region" description="Polar residues" evidence="1">
    <location>
        <begin position="271"/>
        <end position="280"/>
    </location>
</feature>
<dbReference type="Pfam" id="PF04676">
    <property type="entry name" value="CwfJ_C_2"/>
    <property type="match status" value="1"/>
</dbReference>
<sequence>MPKLVVLGDINGQLSYAFEKLAKIHAKQSFSFAVIAGNLFNNPTDTTDDEQDQLVKLLNGEIEVPLTTYFSLGNRPLPAAVKEKLTNDEGELCPNLFILGRKVSIKTSDGLKIVAIGGAHAMTIDDQMDEYAATYTDKDVESAKDFKDADILITSDWPAGVLRGSKVPFGKSPSSVSSLGDLVSTLKPKYHFSASESSCEREPFFHQDRPPCPVTRFISLAPVNSDNSDRKHRSFFAFSLEPSRSPPSQLDGCTASPFLVKKRDRDEFQGGSESLRFTNGNEDRQNGGHLPKKPRHEKRRDNKPRECFFCLANRSCETHMITSIGQDAYMTIAKGPLSTANTFPALQHPCHMLLIPMEHAATFTTFEQEENAMKAMAEMQRWRDSLHSLISAKSSAGEDGEAQLGAVTFYISRDQGLHMHWQFLPMPVDLIKKNMVEAAFDVQAENFKYAKFAKTPEDIAAAEKGEFFKVMIWSESGEKEIVLPLSTNRHFDLQFGRRVLGKLLGLEKRAHWRDVVQSQAEEESDAEVFKKMFERFDFANPANEDET</sequence>
<evidence type="ECO:0000256" key="1">
    <source>
        <dbReference type="SAM" id="MobiDB-lite"/>
    </source>
</evidence>
<dbReference type="InterPro" id="IPR040194">
    <property type="entry name" value="Cwf19-like"/>
</dbReference>
<dbReference type="InterPro" id="IPR006768">
    <property type="entry name" value="Cwf19-like_C_dom-1"/>
</dbReference>
<proteinExistence type="predicted"/>
<dbReference type="SUPFAM" id="SSF56300">
    <property type="entry name" value="Metallo-dependent phosphatases"/>
    <property type="match status" value="1"/>
</dbReference>
<evidence type="ECO:0000259" key="2">
    <source>
        <dbReference type="Pfam" id="PF04676"/>
    </source>
</evidence>
<feature type="domain" description="Cwf19-like protein C-terminal" evidence="2">
    <location>
        <begin position="467"/>
        <end position="538"/>
    </location>
</feature>
<dbReference type="InterPro" id="IPR029052">
    <property type="entry name" value="Metallo-depent_PP-like"/>
</dbReference>
<organism evidence="4 5">
    <name type="scientific">Zasmidium cellare</name>
    <name type="common">Wine cellar mold</name>
    <name type="synonym">Racodium cellare</name>
    <dbReference type="NCBI Taxonomy" id="395010"/>
    <lineage>
        <taxon>Eukaryota</taxon>
        <taxon>Fungi</taxon>
        <taxon>Dikarya</taxon>
        <taxon>Ascomycota</taxon>
        <taxon>Pezizomycotina</taxon>
        <taxon>Dothideomycetes</taxon>
        <taxon>Dothideomycetidae</taxon>
        <taxon>Mycosphaerellales</taxon>
        <taxon>Mycosphaerellaceae</taxon>
        <taxon>Zasmidium</taxon>
    </lineage>
</organism>
<dbReference type="InterPro" id="IPR006767">
    <property type="entry name" value="Cwf19-like_C_dom-2"/>
</dbReference>
<dbReference type="Pfam" id="PF04677">
    <property type="entry name" value="CwfJ_C_1"/>
    <property type="match status" value="1"/>
</dbReference>
<evidence type="ECO:0000313" key="5">
    <source>
        <dbReference type="Proteomes" id="UP001305779"/>
    </source>
</evidence>
<dbReference type="PANTHER" id="PTHR12072:SF4">
    <property type="entry name" value="CWF19-LIKE PROTEIN 1"/>
    <property type="match status" value="1"/>
</dbReference>